<proteinExistence type="predicted"/>
<dbReference type="Proteomes" id="UP000077755">
    <property type="component" value="Chromosome 3"/>
</dbReference>
<reference evidence="2" key="1">
    <citation type="journal article" date="2016" name="Nat. Genet.">
        <title>A high-quality carrot genome assembly provides new insights into carotenoid accumulation and asterid genome evolution.</title>
        <authorList>
            <person name="Iorizzo M."/>
            <person name="Ellison S."/>
            <person name="Senalik D."/>
            <person name="Zeng P."/>
            <person name="Satapoomin P."/>
            <person name="Huang J."/>
            <person name="Bowman M."/>
            <person name="Iovene M."/>
            <person name="Sanseverino W."/>
            <person name="Cavagnaro P."/>
            <person name="Yildiz M."/>
            <person name="Macko-Podgorni A."/>
            <person name="Moranska E."/>
            <person name="Grzebelus E."/>
            <person name="Grzebelus D."/>
            <person name="Ashrafi H."/>
            <person name="Zheng Z."/>
            <person name="Cheng S."/>
            <person name="Spooner D."/>
            <person name="Van Deynze A."/>
            <person name="Simon P."/>
        </authorList>
    </citation>
    <scope>NUCLEOTIDE SEQUENCE</scope>
    <source>
        <tissue evidence="2">Leaf</tissue>
    </source>
</reference>
<gene>
    <name evidence="2" type="ORF">DCAR_0313335</name>
</gene>
<keyword evidence="3" id="KW-1185">Reference proteome</keyword>
<name>A0A166BYP2_DAUCS</name>
<feature type="region of interest" description="Disordered" evidence="1">
    <location>
        <begin position="1"/>
        <end position="42"/>
    </location>
</feature>
<dbReference type="EMBL" id="CP093345">
    <property type="protein sequence ID" value="WOG94044.1"/>
    <property type="molecule type" value="Genomic_DNA"/>
</dbReference>
<feature type="compositionally biased region" description="Basic and acidic residues" evidence="1">
    <location>
        <begin position="1"/>
        <end position="21"/>
    </location>
</feature>
<evidence type="ECO:0000256" key="1">
    <source>
        <dbReference type="SAM" id="MobiDB-lite"/>
    </source>
</evidence>
<evidence type="ECO:0000313" key="2">
    <source>
        <dbReference type="EMBL" id="WOG94044.1"/>
    </source>
</evidence>
<protein>
    <submittedName>
        <fullName evidence="2">Uncharacterized protein</fullName>
    </submittedName>
</protein>
<dbReference type="AlphaFoldDB" id="A0A166BYP2"/>
<accession>A0A166BYP2</accession>
<dbReference type="Gramene" id="KZN03052">
    <property type="protein sequence ID" value="KZN03052"/>
    <property type="gene ID" value="DCAR_011808"/>
</dbReference>
<reference evidence="2" key="2">
    <citation type="submission" date="2022-03" db="EMBL/GenBank/DDBJ databases">
        <title>Draft title - Genomic analysis of global carrot germplasm unveils the trajectory of domestication and the origin of high carotenoid orange carrot.</title>
        <authorList>
            <person name="Iorizzo M."/>
            <person name="Ellison S."/>
            <person name="Senalik D."/>
            <person name="Macko-Podgorni A."/>
            <person name="Grzebelus D."/>
            <person name="Bostan H."/>
            <person name="Rolling W."/>
            <person name="Curaba J."/>
            <person name="Simon P."/>
        </authorList>
    </citation>
    <scope>NUCLEOTIDE SEQUENCE</scope>
    <source>
        <tissue evidence="2">Leaf</tissue>
    </source>
</reference>
<sequence>MAEKLGPEKRHSFLHGKDFCDKGQAWPSPIQGQGQGKLDPMAGDMEHKHLMLQRFQEEVN</sequence>
<evidence type="ECO:0000313" key="3">
    <source>
        <dbReference type="Proteomes" id="UP000077755"/>
    </source>
</evidence>
<organism evidence="2 3">
    <name type="scientific">Daucus carota subsp. sativus</name>
    <name type="common">Carrot</name>
    <dbReference type="NCBI Taxonomy" id="79200"/>
    <lineage>
        <taxon>Eukaryota</taxon>
        <taxon>Viridiplantae</taxon>
        <taxon>Streptophyta</taxon>
        <taxon>Embryophyta</taxon>
        <taxon>Tracheophyta</taxon>
        <taxon>Spermatophyta</taxon>
        <taxon>Magnoliopsida</taxon>
        <taxon>eudicotyledons</taxon>
        <taxon>Gunneridae</taxon>
        <taxon>Pentapetalae</taxon>
        <taxon>asterids</taxon>
        <taxon>campanulids</taxon>
        <taxon>Apiales</taxon>
        <taxon>Apiaceae</taxon>
        <taxon>Apioideae</taxon>
        <taxon>Scandiceae</taxon>
        <taxon>Daucinae</taxon>
        <taxon>Daucus</taxon>
        <taxon>Daucus sect. Daucus</taxon>
    </lineage>
</organism>